<evidence type="ECO:0000256" key="4">
    <source>
        <dbReference type="ARBA" id="ARBA00022519"/>
    </source>
</evidence>
<keyword evidence="9 10" id="KW-0472">Membrane</keyword>
<dbReference type="FunFam" id="3.30.1360.200:FF:000002">
    <property type="entry name" value="Preprotein translocase subunit SecD"/>
    <property type="match status" value="1"/>
</dbReference>
<feature type="transmembrane region" description="Helical" evidence="10">
    <location>
        <begin position="495"/>
        <end position="523"/>
    </location>
</feature>
<feature type="domain" description="Protein translocase subunit SecDF P1" evidence="12">
    <location>
        <begin position="171"/>
        <end position="229"/>
    </location>
</feature>
<evidence type="ECO:0000256" key="7">
    <source>
        <dbReference type="ARBA" id="ARBA00022989"/>
    </source>
</evidence>
<dbReference type="GO" id="GO:0043952">
    <property type="term" value="P:protein transport by the Sec complex"/>
    <property type="evidence" value="ECO:0007669"/>
    <property type="project" value="UniProtKB-UniRule"/>
</dbReference>
<evidence type="ECO:0000256" key="10">
    <source>
        <dbReference type="HAMAP-Rule" id="MF_01463"/>
    </source>
</evidence>
<dbReference type="Gene3D" id="1.20.1640.10">
    <property type="entry name" value="Multidrug efflux transporter AcrB transmembrane domain"/>
    <property type="match status" value="1"/>
</dbReference>
<comment type="caution">
    <text evidence="10">Lacks conserved residue(s) required for the propagation of feature annotation.</text>
</comment>
<dbReference type="InterPro" id="IPR022813">
    <property type="entry name" value="SecD/SecF_arch_bac"/>
</dbReference>
<feature type="transmembrane region" description="Helical" evidence="10">
    <location>
        <begin position="464"/>
        <end position="489"/>
    </location>
</feature>
<organism evidence="15 16">
    <name type="scientific">Methylobacterium brachythecii</name>
    <dbReference type="NCBI Taxonomy" id="1176177"/>
    <lineage>
        <taxon>Bacteria</taxon>
        <taxon>Pseudomonadati</taxon>
        <taxon>Pseudomonadota</taxon>
        <taxon>Alphaproteobacteria</taxon>
        <taxon>Hyphomicrobiales</taxon>
        <taxon>Methylobacteriaceae</taxon>
        <taxon>Methylobacterium</taxon>
    </lineage>
</organism>
<dbReference type="InterPro" id="IPR048634">
    <property type="entry name" value="SecD_SecF_C"/>
</dbReference>
<proteinExistence type="inferred from homology"/>
<keyword evidence="5 10" id="KW-0812">Transmembrane</keyword>
<keyword evidence="17" id="KW-1185">Reference proteome</keyword>
<comment type="caution">
    <text evidence="15">The sequence shown here is derived from an EMBL/GenBank/DDBJ whole genome shotgun (WGS) entry which is preliminary data.</text>
</comment>
<dbReference type="Proteomes" id="UP001156881">
    <property type="component" value="Unassembled WGS sequence"/>
</dbReference>
<dbReference type="InterPro" id="IPR005791">
    <property type="entry name" value="SecD"/>
</dbReference>
<keyword evidence="7 10" id="KW-1133">Transmembrane helix</keyword>
<dbReference type="InterPro" id="IPR055344">
    <property type="entry name" value="SecD_SecF_C_bact"/>
</dbReference>
<dbReference type="FunFam" id="1.20.1640.10:FF:000004">
    <property type="entry name" value="Protein translocase subunit SecD"/>
    <property type="match status" value="1"/>
</dbReference>
<reference evidence="14" key="4">
    <citation type="submission" date="2023-01" db="EMBL/GenBank/DDBJ databases">
        <title>Draft genome sequence of Methylobacterium brachythecii strain NBRC 107710.</title>
        <authorList>
            <person name="Sun Q."/>
            <person name="Mori K."/>
        </authorList>
    </citation>
    <scope>NUCLEOTIDE SEQUENCE</scope>
    <source>
        <strain evidence="14">NBRC 107710</strain>
    </source>
</reference>
<reference evidence="17" key="2">
    <citation type="journal article" date="2019" name="Int. J. Syst. Evol. Microbiol.">
        <title>The Global Catalogue of Microorganisms (GCM) 10K type strain sequencing project: providing services to taxonomists for standard genome sequencing and annotation.</title>
        <authorList>
            <consortium name="The Broad Institute Genomics Platform"/>
            <consortium name="The Broad Institute Genome Sequencing Center for Infectious Disease"/>
            <person name="Wu L."/>
            <person name="Ma J."/>
        </authorList>
    </citation>
    <scope>NUCLEOTIDE SEQUENCE [LARGE SCALE GENOMIC DNA]</scope>
    <source>
        <strain evidence="17">NBRC 107710</strain>
    </source>
</reference>
<sequence length="533" mass="57344">MLRFSKSKIIGTLAVILLGLSLAIPSFFSPEQRKGFMASLPSFIPHWIIPQRAIVLGLDLQGGSQLLLEVDQNDLLASLVKGLRDDVRRALQHENVRADGGIQTLKRGVQIRISDAAGRAKIMPKLRELSQPIQSLAAAGTGTLDVAEQPDGTIQLTFTDAGLTERTRRAVSQGIEVIRRRIDFGGTKEPSIQQQGTDRILVQVPGLQDPKQLEDQLGKTAKLEFRMLSDSPSGDVDLLPSKDEKGAKVPVERRVMADGGDLTDAQPAFDPQTHEPMVSFKFNLKGAQRFGQATAENVGRRMAIVLDNEVVSAPVIRSAITGGSGQITGNFSVKDANDLSVLLRAGALPAKLNVVERRVVGPGLGKDSIEAGKHATLFAAIFVVIFMFATYGTFGFFANIALAVHVGLILGLMSVLEATMTLPGIAGIVLTIGTAVDSNVLIYERMREEQRAGRSLVSALQAGFDRAFATIIDSNSTMAIAALILFFMGSGPVKGFAVVFILGILTTVITAVTLTRMMIALWYKYAKPKTLPF</sequence>
<comment type="subunit">
    <text evidence="10">Forms a complex with SecF. Part of the essential Sec protein translocation apparatus which comprises SecA, SecYEG and auxiliary proteins SecDF-YajC and YidC.</text>
</comment>
<dbReference type="InterPro" id="IPR048631">
    <property type="entry name" value="SecD_1st"/>
</dbReference>
<dbReference type="Pfam" id="PF02355">
    <property type="entry name" value="SecD_SecF_C"/>
    <property type="match status" value="1"/>
</dbReference>
<dbReference type="InterPro" id="IPR022646">
    <property type="entry name" value="SecD/SecF_CS"/>
</dbReference>
<comment type="function">
    <text evidence="10">Part of the Sec protein translocase complex. Interacts with the SecYEG preprotein conducting channel. SecDF uses the proton motive force (PMF) to complete protein translocation after the ATP-dependent function of SecA.</text>
</comment>
<feature type="domain" description="SecDF P1 head subdomain" evidence="13">
    <location>
        <begin position="238"/>
        <end position="350"/>
    </location>
</feature>
<keyword evidence="3 10" id="KW-1003">Cell membrane</keyword>
<gene>
    <name evidence="10 14" type="primary">secD</name>
    <name evidence="14" type="ORF">GCM10007884_29290</name>
    <name evidence="15" type="ORF">GGR33_004997</name>
</gene>
<evidence type="ECO:0000313" key="17">
    <source>
        <dbReference type="Proteomes" id="UP001156881"/>
    </source>
</evidence>
<dbReference type="EMBL" id="JACIDN010000012">
    <property type="protein sequence ID" value="MBB3905459.1"/>
    <property type="molecule type" value="Genomic_DNA"/>
</dbReference>
<dbReference type="NCBIfam" id="TIGR01129">
    <property type="entry name" value="secD"/>
    <property type="match status" value="1"/>
</dbReference>
<dbReference type="GO" id="GO:0015450">
    <property type="term" value="F:protein-transporting ATPase activity"/>
    <property type="evidence" value="ECO:0007669"/>
    <property type="project" value="InterPro"/>
</dbReference>
<dbReference type="Pfam" id="PF21760">
    <property type="entry name" value="SecD_1st"/>
    <property type="match status" value="1"/>
</dbReference>
<dbReference type="PANTHER" id="PTHR30081:SF1">
    <property type="entry name" value="PROTEIN TRANSLOCASE SUBUNIT SECD"/>
    <property type="match status" value="1"/>
</dbReference>
<keyword evidence="4" id="KW-0997">Cell inner membrane</keyword>
<dbReference type="Pfam" id="PF07549">
    <property type="entry name" value="Sec_GG"/>
    <property type="match status" value="1"/>
</dbReference>
<dbReference type="GO" id="GO:0065002">
    <property type="term" value="P:intracellular protein transmembrane transport"/>
    <property type="evidence" value="ECO:0007669"/>
    <property type="project" value="UniProtKB-UniRule"/>
</dbReference>
<reference evidence="14" key="1">
    <citation type="journal article" date="2014" name="Int. J. Syst. Evol. Microbiol.">
        <title>Complete genome of a new Firmicutes species belonging to the dominant human colonic microbiota ('Ruminococcus bicirculans') reveals two chromosomes and a selective capacity to utilize plant glucans.</title>
        <authorList>
            <consortium name="NISC Comparative Sequencing Program"/>
            <person name="Wegmann U."/>
            <person name="Louis P."/>
            <person name="Goesmann A."/>
            <person name="Henrissat B."/>
            <person name="Duncan S.H."/>
            <person name="Flint H.J."/>
        </authorList>
    </citation>
    <scope>NUCLEOTIDE SEQUENCE</scope>
    <source>
        <strain evidence="14">NBRC 107710</strain>
    </source>
</reference>
<evidence type="ECO:0000313" key="14">
    <source>
        <dbReference type="EMBL" id="GLS44940.1"/>
    </source>
</evidence>
<feature type="domain" description="Protein export membrane protein SecD/SecF C-terminal" evidence="11">
    <location>
        <begin position="352"/>
        <end position="522"/>
    </location>
</feature>
<evidence type="ECO:0000256" key="9">
    <source>
        <dbReference type="ARBA" id="ARBA00023136"/>
    </source>
</evidence>
<dbReference type="GO" id="GO:0005886">
    <property type="term" value="C:plasma membrane"/>
    <property type="evidence" value="ECO:0007669"/>
    <property type="project" value="UniProtKB-SubCell"/>
</dbReference>
<evidence type="ECO:0000256" key="1">
    <source>
        <dbReference type="ARBA" id="ARBA00004651"/>
    </source>
</evidence>
<dbReference type="SUPFAM" id="SSF82866">
    <property type="entry name" value="Multidrug efflux transporter AcrB transmembrane domain"/>
    <property type="match status" value="1"/>
</dbReference>
<keyword evidence="6 10" id="KW-0653">Protein transport</keyword>
<evidence type="ECO:0000256" key="2">
    <source>
        <dbReference type="ARBA" id="ARBA00022448"/>
    </source>
</evidence>
<comment type="similarity">
    <text evidence="10">Belongs to the SecD/SecF family. SecD subfamily.</text>
</comment>
<evidence type="ECO:0000259" key="11">
    <source>
        <dbReference type="Pfam" id="PF02355"/>
    </source>
</evidence>
<dbReference type="Gene3D" id="3.30.1360.200">
    <property type="match status" value="1"/>
</dbReference>
<keyword evidence="8 10" id="KW-0811">Translocation</keyword>
<dbReference type="Pfam" id="PF22599">
    <property type="entry name" value="SecDF_P1_head"/>
    <property type="match status" value="1"/>
</dbReference>
<keyword evidence="2 10" id="KW-0813">Transport</keyword>
<evidence type="ECO:0000256" key="6">
    <source>
        <dbReference type="ARBA" id="ARBA00022927"/>
    </source>
</evidence>
<comment type="subcellular location">
    <subcellularLocation>
        <location evidence="1 10">Cell membrane</location>
        <topology evidence="1 10">Multi-pass membrane protein</topology>
    </subcellularLocation>
</comment>
<evidence type="ECO:0000256" key="3">
    <source>
        <dbReference type="ARBA" id="ARBA00022475"/>
    </source>
</evidence>
<dbReference type="GO" id="GO:0006605">
    <property type="term" value="P:protein targeting"/>
    <property type="evidence" value="ECO:0007669"/>
    <property type="project" value="UniProtKB-UniRule"/>
</dbReference>
<evidence type="ECO:0000313" key="16">
    <source>
        <dbReference type="Proteomes" id="UP000517759"/>
    </source>
</evidence>
<dbReference type="EMBL" id="BSPG01000016">
    <property type="protein sequence ID" value="GLS44940.1"/>
    <property type="molecule type" value="Genomic_DNA"/>
</dbReference>
<name>A0A7W6AQA7_9HYPH</name>
<evidence type="ECO:0000256" key="8">
    <source>
        <dbReference type="ARBA" id="ARBA00023010"/>
    </source>
</evidence>
<evidence type="ECO:0000256" key="5">
    <source>
        <dbReference type="ARBA" id="ARBA00022692"/>
    </source>
</evidence>
<dbReference type="PANTHER" id="PTHR30081">
    <property type="entry name" value="PROTEIN-EXPORT MEMBRANE PROTEIN SEC"/>
    <property type="match status" value="1"/>
</dbReference>
<reference evidence="15 16" key="3">
    <citation type="submission" date="2020-08" db="EMBL/GenBank/DDBJ databases">
        <title>Genomic Encyclopedia of Type Strains, Phase IV (KMG-IV): sequencing the most valuable type-strain genomes for metagenomic binning, comparative biology and taxonomic classification.</title>
        <authorList>
            <person name="Goeker M."/>
        </authorList>
    </citation>
    <scope>NUCLEOTIDE SEQUENCE [LARGE SCALE GENOMIC DNA]</scope>
    <source>
        <strain evidence="15 16">DSM 24105</strain>
    </source>
</reference>
<dbReference type="InterPro" id="IPR054384">
    <property type="entry name" value="SecDF_P1_head"/>
</dbReference>
<dbReference type="AlphaFoldDB" id="A0A7W6AQA7"/>
<dbReference type="RefSeq" id="WP_183513221.1">
    <property type="nucleotide sequence ID" value="NZ_BSPG01000016.1"/>
</dbReference>
<accession>A0A7W6AQA7</accession>
<evidence type="ECO:0000259" key="12">
    <source>
        <dbReference type="Pfam" id="PF21760"/>
    </source>
</evidence>
<evidence type="ECO:0000259" key="13">
    <source>
        <dbReference type="Pfam" id="PF22599"/>
    </source>
</evidence>
<dbReference type="Proteomes" id="UP000517759">
    <property type="component" value="Unassembled WGS sequence"/>
</dbReference>
<dbReference type="HAMAP" id="MF_01463_B">
    <property type="entry name" value="SecD_B"/>
    <property type="match status" value="1"/>
</dbReference>
<dbReference type="NCBIfam" id="TIGR00916">
    <property type="entry name" value="2A0604s01"/>
    <property type="match status" value="1"/>
</dbReference>
<protein>
    <recommendedName>
        <fullName evidence="10">Protein translocase subunit SecD</fullName>
    </recommendedName>
</protein>
<evidence type="ECO:0000313" key="15">
    <source>
        <dbReference type="EMBL" id="MBB3905459.1"/>
    </source>
</evidence>
<dbReference type="Gene3D" id="3.30.70.3400">
    <property type="match status" value="1"/>
</dbReference>